<feature type="domain" description="HTH cro/C1-type" evidence="1">
    <location>
        <begin position="137"/>
        <end position="158"/>
    </location>
</feature>
<gene>
    <name evidence="2" type="ORF">QPX23_09495</name>
    <name evidence="3" type="ORF">QPX42_06895</name>
</gene>
<dbReference type="Proteomes" id="UP001239759">
    <property type="component" value="Unassembled WGS sequence"/>
</dbReference>
<comment type="caution">
    <text evidence="3">The sequence shown here is derived from an EMBL/GenBank/DDBJ whole genome shotgun (WGS) entry which is preliminary data.</text>
</comment>
<dbReference type="EMBL" id="JASNVH010000009">
    <property type="protein sequence ID" value="MDK4307264.1"/>
    <property type="molecule type" value="Genomic_DNA"/>
</dbReference>
<accession>A0AAP4BQA7</accession>
<evidence type="ECO:0000313" key="4">
    <source>
        <dbReference type="Proteomes" id="UP001224412"/>
    </source>
</evidence>
<organism evidence="3 4">
    <name type="scientific">Corynebacterium pseudodiphtheriticum</name>
    <dbReference type="NCBI Taxonomy" id="37637"/>
    <lineage>
        <taxon>Bacteria</taxon>
        <taxon>Bacillati</taxon>
        <taxon>Actinomycetota</taxon>
        <taxon>Actinomycetes</taxon>
        <taxon>Mycobacteriales</taxon>
        <taxon>Corynebacteriaceae</taxon>
        <taxon>Corynebacterium</taxon>
    </lineage>
</organism>
<evidence type="ECO:0000313" key="5">
    <source>
        <dbReference type="Proteomes" id="UP001239759"/>
    </source>
</evidence>
<proteinExistence type="predicted"/>
<dbReference type="RefSeq" id="WP_023019472.1">
    <property type="nucleotide sequence ID" value="NZ_CP051667.1"/>
</dbReference>
<evidence type="ECO:0000313" key="3">
    <source>
        <dbReference type="EMBL" id="MDK4307264.1"/>
    </source>
</evidence>
<reference evidence="3 5" key="1">
    <citation type="submission" date="2023-05" db="EMBL/GenBank/DDBJ databases">
        <title>Metabolic capabilities are highly conserved among human nasal-associated Corynebacterium species in pangenomic analyses.</title>
        <authorList>
            <person name="Tran T.H."/>
            <person name="Roberts A.Q."/>
            <person name="Escapa I.F."/>
            <person name="Gao W."/>
            <person name="Conlan S."/>
            <person name="Kong H."/>
            <person name="Segre J.A."/>
            <person name="Kelly M.S."/>
            <person name="Lemon K.P."/>
        </authorList>
    </citation>
    <scope>NUCLEOTIDE SEQUENCE</scope>
    <source>
        <strain evidence="3">KPL2773</strain>
        <strain evidence="2 5">KPL3772</strain>
    </source>
</reference>
<dbReference type="InterPro" id="IPR001387">
    <property type="entry name" value="Cro/C1-type_HTH"/>
</dbReference>
<sequence>MLAVHARYRGSASRRADLVQRSAAALSSLDGVDGFDVVGIEDIVSTMTDPSTVCDITMALLADGEWSVGIGIAREHEAARSAAQRTLPRNARAGTVRVAVVSAPPATAEDVAACFALLGQVLNKRTYEGREATALVRRGLSQNEAAEELGISKQAISQRLQAAGWAAETAGWRLAVNLLSKADQISAAQD</sequence>
<dbReference type="Pfam" id="PF01381">
    <property type="entry name" value="HTH_3"/>
    <property type="match status" value="1"/>
</dbReference>
<dbReference type="Gene3D" id="1.10.10.10">
    <property type="entry name" value="Winged helix-like DNA-binding domain superfamily/Winged helix DNA-binding domain"/>
    <property type="match status" value="1"/>
</dbReference>
<dbReference type="InterPro" id="IPR036388">
    <property type="entry name" value="WH-like_DNA-bd_sf"/>
</dbReference>
<keyword evidence="5" id="KW-1185">Reference proteome</keyword>
<dbReference type="Proteomes" id="UP001224412">
    <property type="component" value="Unassembled WGS sequence"/>
</dbReference>
<protein>
    <submittedName>
        <fullName evidence="3">MarR family transcriptional regulator</fullName>
    </submittedName>
</protein>
<evidence type="ECO:0000313" key="2">
    <source>
        <dbReference type="EMBL" id="MDK4290943.1"/>
    </source>
</evidence>
<dbReference type="CDD" id="cd00093">
    <property type="entry name" value="HTH_XRE"/>
    <property type="match status" value="1"/>
</dbReference>
<name>A0AAP4BQA7_9CORY</name>
<dbReference type="EMBL" id="JASNUQ010000018">
    <property type="protein sequence ID" value="MDK4290943.1"/>
    <property type="molecule type" value="Genomic_DNA"/>
</dbReference>
<evidence type="ECO:0000259" key="1">
    <source>
        <dbReference type="PROSITE" id="PS50943"/>
    </source>
</evidence>
<dbReference type="AlphaFoldDB" id="A0AAP4BQA7"/>
<dbReference type="PROSITE" id="PS50943">
    <property type="entry name" value="HTH_CROC1"/>
    <property type="match status" value="1"/>
</dbReference>